<evidence type="ECO:0000313" key="2">
    <source>
        <dbReference type="Proteomes" id="UP000663193"/>
    </source>
</evidence>
<protein>
    <submittedName>
        <fullName evidence="1">Uncharacterized protein</fullName>
    </submittedName>
</protein>
<dbReference type="AlphaFoldDB" id="A0A7U2EYZ2"/>
<organism evidence="1 2">
    <name type="scientific">Phaeosphaeria nodorum (strain SN15 / ATCC MYA-4574 / FGSC 10173)</name>
    <name type="common">Glume blotch fungus</name>
    <name type="synonym">Parastagonospora nodorum</name>
    <dbReference type="NCBI Taxonomy" id="321614"/>
    <lineage>
        <taxon>Eukaryota</taxon>
        <taxon>Fungi</taxon>
        <taxon>Dikarya</taxon>
        <taxon>Ascomycota</taxon>
        <taxon>Pezizomycotina</taxon>
        <taxon>Dothideomycetes</taxon>
        <taxon>Pleosporomycetidae</taxon>
        <taxon>Pleosporales</taxon>
        <taxon>Pleosporineae</taxon>
        <taxon>Phaeosphaeriaceae</taxon>
        <taxon>Parastagonospora</taxon>
    </lineage>
</organism>
<dbReference type="VEuPathDB" id="FungiDB:JI435_038210"/>
<accession>A0A7U2EYZ2</accession>
<name>A0A7U2EYZ2_PHANO</name>
<sequence length="270" mass="31703">MADSTKACEERFLQVREASLRQWFSETRSNDLNTRLTAQDRLHVLLIIRKHRGKLAKLEEQKTRTNGYGAQTATERWAQILRGEKTFTGADVEQWAGRWKTKMTLQKLLMNDTYDTPADFHCTSQLGPSVTDPSQDRFHRIRDDKLRTWYAEAMSTHVPTRNAASKRLQLQRNIRTYRIYLGDCKERCNTCKRNNDKAGATTAQQDIYRVNGRIQYTCLSMREGQELSRRQNVTLLRQWEEDTPTEEDILIGLQHDRVEDFGVIEEEEEW</sequence>
<gene>
    <name evidence="1" type="ORF">JI435_038210</name>
</gene>
<dbReference type="EMBL" id="CP069025">
    <property type="protein sequence ID" value="QRC93620.1"/>
    <property type="molecule type" value="Genomic_DNA"/>
</dbReference>
<reference evidence="2" key="1">
    <citation type="journal article" date="2021" name="BMC Genomics">
        <title>Chromosome-level genome assembly and manually-curated proteome of model necrotroph Parastagonospora nodorum Sn15 reveals a genome-wide trove of candidate effector homologs, and redundancy of virulence-related functions within an accessory chromosome.</title>
        <authorList>
            <person name="Bertazzoni S."/>
            <person name="Jones D.A.B."/>
            <person name="Phan H.T."/>
            <person name="Tan K.-C."/>
            <person name="Hane J.K."/>
        </authorList>
    </citation>
    <scope>NUCLEOTIDE SEQUENCE [LARGE SCALE GENOMIC DNA]</scope>
    <source>
        <strain evidence="2">SN15 / ATCC MYA-4574 / FGSC 10173)</strain>
    </source>
</reference>
<dbReference type="Proteomes" id="UP000663193">
    <property type="component" value="Chromosome 3"/>
</dbReference>
<evidence type="ECO:0000313" key="1">
    <source>
        <dbReference type="EMBL" id="QRC93620.1"/>
    </source>
</evidence>
<proteinExistence type="predicted"/>
<keyword evidence="2" id="KW-1185">Reference proteome</keyword>